<sequence length="113" mass="12741">MGSSLSSFFRGLLAPIYSMWHLHSWIGILGRYSSLLEDMEIWDMIGFWHYPIPGFFLLAQFCLGILVALGNLVNNSVFLYLSDEAALSSNNCTVEGMKIYILSAILFFFGLCI</sequence>
<keyword evidence="1" id="KW-0472">Membrane</keyword>
<evidence type="ECO:0000313" key="2">
    <source>
        <dbReference type="EMBL" id="KAK8588279.1"/>
    </source>
</evidence>
<name>A0ABR2FVJ8_9ROSI</name>
<feature type="transmembrane region" description="Helical" evidence="1">
    <location>
        <begin position="52"/>
        <end position="73"/>
    </location>
</feature>
<keyword evidence="1" id="KW-1133">Transmembrane helix</keyword>
<keyword evidence="3" id="KW-1185">Reference proteome</keyword>
<accession>A0ABR2FVJ8</accession>
<keyword evidence="1" id="KW-0812">Transmembrane</keyword>
<reference evidence="2 3" key="1">
    <citation type="journal article" date="2024" name="G3 (Bethesda)">
        <title>Genome assembly of Hibiscus sabdariffa L. provides insights into metabolisms of medicinal natural products.</title>
        <authorList>
            <person name="Kim T."/>
        </authorList>
    </citation>
    <scope>NUCLEOTIDE SEQUENCE [LARGE SCALE GENOMIC DNA]</scope>
    <source>
        <strain evidence="2">TK-2024</strain>
        <tissue evidence="2">Old leaves</tissue>
    </source>
</reference>
<proteinExistence type="predicted"/>
<organism evidence="2 3">
    <name type="scientific">Hibiscus sabdariffa</name>
    <name type="common">roselle</name>
    <dbReference type="NCBI Taxonomy" id="183260"/>
    <lineage>
        <taxon>Eukaryota</taxon>
        <taxon>Viridiplantae</taxon>
        <taxon>Streptophyta</taxon>
        <taxon>Embryophyta</taxon>
        <taxon>Tracheophyta</taxon>
        <taxon>Spermatophyta</taxon>
        <taxon>Magnoliopsida</taxon>
        <taxon>eudicotyledons</taxon>
        <taxon>Gunneridae</taxon>
        <taxon>Pentapetalae</taxon>
        <taxon>rosids</taxon>
        <taxon>malvids</taxon>
        <taxon>Malvales</taxon>
        <taxon>Malvaceae</taxon>
        <taxon>Malvoideae</taxon>
        <taxon>Hibiscus</taxon>
    </lineage>
</organism>
<gene>
    <name evidence="2" type="ORF">V6N12_022731</name>
</gene>
<dbReference type="Proteomes" id="UP001472677">
    <property type="component" value="Unassembled WGS sequence"/>
</dbReference>
<dbReference type="EMBL" id="JBBPBM010000004">
    <property type="protein sequence ID" value="KAK8588279.1"/>
    <property type="molecule type" value="Genomic_DNA"/>
</dbReference>
<protein>
    <submittedName>
        <fullName evidence="2">Uncharacterized protein</fullName>
    </submittedName>
</protein>
<evidence type="ECO:0000313" key="3">
    <source>
        <dbReference type="Proteomes" id="UP001472677"/>
    </source>
</evidence>
<evidence type="ECO:0000256" key="1">
    <source>
        <dbReference type="SAM" id="Phobius"/>
    </source>
</evidence>
<comment type="caution">
    <text evidence="2">The sequence shown here is derived from an EMBL/GenBank/DDBJ whole genome shotgun (WGS) entry which is preliminary data.</text>
</comment>
<feature type="transmembrane region" description="Helical" evidence="1">
    <location>
        <begin position="12"/>
        <end position="32"/>
    </location>
</feature>